<sequence length="184" mass="20291">MSEQEPTLNEQEPTVNANEQAQEPNQEPNETDELTKLIATIEALEAEVKEAKEAQARANADSYNAQRRMEQETEKAKKFALQKFAKELLDVVDNLERGLEASEKAGVNEATLEGLRLTHKSLLTVLERNGVVAVGEIGDTFDPNIHEAVGIFPNADKDIIGQVLQKGYTLNERPLRPAMVLVGA</sequence>
<accession>A0A7T3F0Q8</accession>
<keyword evidence="9" id="KW-1185">Reference proteome</keyword>
<dbReference type="NCBIfam" id="NF010748">
    <property type="entry name" value="PRK14150.1"/>
    <property type="match status" value="1"/>
</dbReference>
<feature type="compositionally biased region" description="Low complexity" evidence="7">
    <location>
        <begin position="16"/>
        <end position="28"/>
    </location>
</feature>
<feature type="compositionally biased region" description="Polar residues" evidence="7">
    <location>
        <begin position="1"/>
        <end position="15"/>
    </location>
</feature>
<feature type="region of interest" description="Disordered" evidence="7">
    <location>
        <begin position="1"/>
        <end position="34"/>
    </location>
</feature>
<reference evidence="8 9" key="1">
    <citation type="submission" date="2020-12" db="EMBL/GenBank/DDBJ databases">
        <title>FDA dAtabase for Regulatory Grade micrObial Sequences (FDA-ARGOS): Supporting development and validation of Infectious Disease Dx tests.</title>
        <authorList>
            <person name="Sproer C."/>
            <person name="Gronow S."/>
            <person name="Severitt S."/>
            <person name="Schroder I."/>
            <person name="Tallon L."/>
            <person name="Sadzewicz L."/>
            <person name="Zhao X."/>
            <person name="Boylan J."/>
            <person name="Ott S."/>
            <person name="Bowen H."/>
            <person name="Vavikolanu K."/>
            <person name="Mehta A."/>
            <person name="Aluvathingal J."/>
            <person name="Nadendla S."/>
            <person name="Lowell S."/>
            <person name="Myers T."/>
            <person name="Yan Y."/>
            <person name="Sichtig H."/>
        </authorList>
    </citation>
    <scope>NUCLEOTIDE SEQUENCE [LARGE SCALE GENOMIC DNA]</scope>
    <source>
        <strain evidence="8 9">FDAARGOS_869</strain>
    </source>
</reference>
<dbReference type="HAMAP" id="MF_01151">
    <property type="entry name" value="GrpE"/>
    <property type="match status" value="1"/>
</dbReference>
<dbReference type="Gene3D" id="2.30.22.10">
    <property type="entry name" value="Head domain of nucleotide exchange factor GrpE"/>
    <property type="match status" value="1"/>
</dbReference>
<comment type="similarity">
    <text evidence="1 3 5">Belongs to the GrpE family.</text>
</comment>
<protein>
    <recommendedName>
        <fullName evidence="3 4">Protein GrpE</fullName>
    </recommendedName>
    <alternativeName>
        <fullName evidence="3">HSP-70 cofactor</fullName>
    </alternativeName>
</protein>
<dbReference type="RefSeq" id="WP_082995356.1">
    <property type="nucleotide sequence ID" value="NZ_CP065728.1"/>
</dbReference>
<dbReference type="PRINTS" id="PR00773">
    <property type="entry name" value="GRPEPROTEIN"/>
</dbReference>
<organism evidence="8 9">
    <name type="scientific">Moraxella nonliquefaciens</name>
    <dbReference type="NCBI Taxonomy" id="478"/>
    <lineage>
        <taxon>Bacteria</taxon>
        <taxon>Pseudomonadati</taxon>
        <taxon>Pseudomonadota</taxon>
        <taxon>Gammaproteobacteria</taxon>
        <taxon>Moraxellales</taxon>
        <taxon>Moraxellaceae</taxon>
        <taxon>Moraxella</taxon>
    </lineage>
</organism>
<evidence type="ECO:0000256" key="2">
    <source>
        <dbReference type="ARBA" id="ARBA00023186"/>
    </source>
</evidence>
<keyword evidence="3 4" id="KW-0346">Stress response</keyword>
<evidence type="ECO:0000256" key="5">
    <source>
        <dbReference type="RuleBase" id="RU004478"/>
    </source>
</evidence>
<dbReference type="PANTHER" id="PTHR21237:SF23">
    <property type="entry name" value="GRPE PROTEIN HOMOLOG, MITOCHONDRIAL"/>
    <property type="match status" value="1"/>
</dbReference>
<evidence type="ECO:0000256" key="6">
    <source>
        <dbReference type="SAM" id="Coils"/>
    </source>
</evidence>
<comment type="subunit">
    <text evidence="3">Homodimer.</text>
</comment>
<keyword evidence="6" id="KW-0175">Coiled coil</keyword>
<keyword evidence="2 3" id="KW-0143">Chaperone</keyword>
<evidence type="ECO:0000256" key="1">
    <source>
        <dbReference type="ARBA" id="ARBA00009054"/>
    </source>
</evidence>
<feature type="coiled-coil region" evidence="6">
    <location>
        <begin position="34"/>
        <end position="61"/>
    </location>
</feature>
<proteinExistence type="inferred from homology"/>
<keyword evidence="3" id="KW-0963">Cytoplasm</keyword>
<dbReference type="InterPro" id="IPR013805">
    <property type="entry name" value="GrpE_CC"/>
</dbReference>
<dbReference type="Gene3D" id="3.90.20.20">
    <property type="match status" value="1"/>
</dbReference>
<name>A0A7T3F0Q8_MORNO</name>
<dbReference type="SUPFAM" id="SSF51064">
    <property type="entry name" value="Head domain of nucleotide exchange factor GrpE"/>
    <property type="match status" value="1"/>
</dbReference>
<dbReference type="PANTHER" id="PTHR21237">
    <property type="entry name" value="GRPE PROTEIN"/>
    <property type="match status" value="1"/>
</dbReference>
<evidence type="ECO:0000256" key="7">
    <source>
        <dbReference type="SAM" id="MobiDB-lite"/>
    </source>
</evidence>
<dbReference type="Pfam" id="PF01025">
    <property type="entry name" value="GrpE"/>
    <property type="match status" value="1"/>
</dbReference>
<dbReference type="InterPro" id="IPR000740">
    <property type="entry name" value="GrpE"/>
</dbReference>
<comment type="function">
    <text evidence="3 4">Participates actively in the response to hyperosmotic and heat shock by preventing the aggregation of stress-denatured proteins, in association with DnaK and GrpE. It is the nucleotide exchange factor for DnaK and may function as a thermosensor. Unfolded proteins bind initially to DnaJ; upon interaction with the DnaJ-bound protein, DnaK hydrolyzes its bound ATP, resulting in the formation of a stable complex. GrpE releases ADP from DnaK; ATP binding to DnaK triggers the release of the substrate protein, thus completing the reaction cycle. Several rounds of ATP-dependent interactions between DnaJ, DnaK and GrpE are required for fully efficient folding.</text>
</comment>
<dbReference type="SUPFAM" id="SSF58014">
    <property type="entry name" value="Coiled-coil domain of nucleotide exchange factor GrpE"/>
    <property type="match status" value="1"/>
</dbReference>
<dbReference type="PROSITE" id="PS01071">
    <property type="entry name" value="GRPE"/>
    <property type="match status" value="1"/>
</dbReference>
<gene>
    <name evidence="3 8" type="primary">grpE</name>
    <name evidence="8" type="ORF">I6G26_00775</name>
</gene>
<dbReference type="EMBL" id="CP065728">
    <property type="protein sequence ID" value="QPT44624.1"/>
    <property type="molecule type" value="Genomic_DNA"/>
</dbReference>
<evidence type="ECO:0000313" key="8">
    <source>
        <dbReference type="EMBL" id="QPT44624.1"/>
    </source>
</evidence>
<evidence type="ECO:0000256" key="4">
    <source>
        <dbReference type="RuleBase" id="RU000639"/>
    </source>
</evidence>
<dbReference type="CDD" id="cd00446">
    <property type="entry name" value="GrpE"/>
    <property type="match status" value="1"/>
</dbReference>
<comment type="subcellular location">
    <subcellularLocation>
        <location evidence="3">Cytoplasm</location>
    </subcellularLocation>
</comment>
<evidence type="ECO:0000313" key="9">
    <source>
        <dbReference type="Proteomes" id="UP000594834"/>
    </source>
</evidence>
<dbReference type="Proteomes" id="UP000594834">
    <property type="component" value="Chromosome"/>
</dbReference>
<dbReference type="InterPro" id="IPR009012">
    <property type="entry name" value="GrpE_head"/>
</dbReference>
<evidence type="ECO:0000256" key="3">
    <source>
        <dbReference type="HAMAP-Rule" id="MF_01151"/>
    </source>
</evidence>